<feature type="transmembrane region" description="Helical" evidence="8">
    <location>
        <begin position="368"/>
        <end position="385"/>
    </location>
</feature>
<feature type="transmembrane region" description="Helical" evidence="8">
    <location>
        <begin position="336"/>
        <end position="356"/>
    </location>
</feature>
<dbReference type="PANTHER" id="PTHR30347">
    <property type="entry name" value="POTASSIUM CHANNEL RELATED"/>
    <property type="match status" value="1"/>
</dbReference>
<dbReference type="InterPro" id="IPR011014">
    <property type="entry name" value="MscS_channel_TM-2"/>
</dbReference>
<dbReference type="InterPro" id="IPR023408">
    <property type="entry name" value="MscS_beta-dom_sf"/>
</dbReference>
<evidence type="ECO:0000256" key="4">
    <source>
        <dbReference type="ARBA" id="ARBA00022692"/>
    </source>
</evidence>
<dbReference type="Pfam" id="PF21082">
    <property type="entry name" value="MS_channel_3rd"/>
    <property type="match status" value="1"/>
</dbReference>
<comment type="similarity">
    <text evidence="2">Belongs to the MscS (TC 1.A.23) family.</text>
</comment>
<evidence type="ECO:0000256" key="8">
    <source>
        <dbReference type="SAM" id="Phobius"/>
    </source>
</evidence>
<organism evidence="13 14">
    <name type="scientific">Plasticicumulans acidivorans</name>
    <dbReference type="NCBI Taxonomy" id="886464"/>
    <lineage>
        <taxon>Bacteria</taxon>
        <taxon>Pseudomonadati</taxon>
        <taxon>Pseudomonadota</taxon>
        <taxon>Gammaproteobacteria</taxon>
        <taxon>Candidatus Competibacteraceae</taxon>
        <taxon>Plasticicumulans</taxon>
    </lineage>
</organism>
<dbReference type="InterPro" id="IPR011066">
    <property type="entry name" value="MscS_channel_C_sf"/>
</dbReference>
<dbReference type="InterPro" id="IPR006685">
    <property type="entry name" value="MscS_channel_2nd"/>
</dbReference>
<dbReference type="Gene3D" id="1.10.287.1260">
    <property type="match status" value="1"/>
</dbReference>
<feature type="domain" description="Mechanosensitive ion channel MscS C-terminal" evidence="12">
    <location>
        <begin position="714"/>
        <end position="797"/>
    </location>
</feature>
<dbReference type="Gene3D" id="2.30.30.60">
    <property type="match status" value="1"/>
</dbReference>
<dbReference type="GO" id="GO:0008381">
    <property type="term" value="F:mechanosensitive monoatomic ion channel activity"/>
    <property type="evidence" value="ECO:0007669"/>
    <property type="project" value="UniProtKB-ARBA"/>
</dbReference>
<dbReference type="Pfam" id="PF12607">
    <property type="entry name" value="DUF3772"/>
    <property type="match status" value="1"/>
</dbReference>
<comment type="caution">
    <text evidence="13">The sequence shown here is derived from an EMBL/GenBank/DDBJ whole genome shotgun (WGS) entry which is preliminary data.</text>
</comment>
<evidence type="ECO:0000256" key="9">
    <source>
        <dbReference type="SAM" id="SignalP"/>
    </source>
</evidence>
<keyword evidence="6 8" id="KW-0472">Membrane</keyword>
<dbReference type="Proteomes" id="UP000246569">
    <property type="component" value="Unassembled WGS sequence"/>
</dbReference>
<dbReference type="InterPro" id="IPR010920">
    <property type="entry name" value="LSM_dom_sf"/>
</dbReference>
<feature type="transmembrane region" description="Helical" evidence="8">
    <location>
        <begin position="505"/>
        <end position="527"/>
    </location>
</feature>
<feature type="transmembrane region" description="Helical" evidence="8">
    <location>
        <begin position="217"/>
        <end position="235"/>
    </location>
</feature>
<keyword evidence="5 8" id="KW-1133">Transmembrane helix</keyword>
<feature type="chain" id="PRO_5016278428" evidence="9">
    <location>
        <begin position="30"/>
        <end position="861"/>
    </location>
</feature>
<feature type="domain" description="DUF3772" evidence="11">
    <location>
        <begin position="137"/>
        <end position="193"/>
    </location>
</feature>
<dbReference type="InterPro" id="IPR022249">
    <property type="entry name" value="DUF3772"/>
</dbReference>
<feature type="transmembrane region" description="Helical" evidence="8">
    <location>
        <begin position="599"/>
        <end position="618"/>
    </location>
</feature>
<evidence type="ECO:0000256" key="6">
    <source>
        <dbReference type="ARBA" id="ARBA00023136"/>
    </source>
</evidence>
<dbReference type="InterPro" id="IPR006686">
    <property type="entry name" value="MscS_channel_CS"/>
</dbReference>
<comment type="subcellular location">
    <subcellularLocation>
        <location evidence="1">Cell membrane</location>
        <topology evidence="1">Multi-pass membrane protein</topology>
    </subcellularLocation>
</comment>
<evidence type="ECO:0000259" key="10">
    <source>
        <dbReference type="Pfam" id="PF00924"/>
    </source>
</evidence>
<evidence type="ECO:0000259" key="12">
    <source>
        <dbReference type="Pfam" id="PF21082"/>
    </source>
</evidence>
<dbReference type="InterPro" id="IPR052702">
    <property type="entry name" value="MscS-like_channel"/>
</dbReference>
<dbReference type="SUPFAM" id="SSF82689">
    <property type="entry name" value="Mechanosensitive channel protein MscS (YggB), C-terminal domain"/>
    <property type="match status" value="1"/>
</dbReference>
<evidence type="ECO:0000256" key="1">
    <source>
        <dbReference type="ARBA" id="ARBA00004651"/>
    </source>
</evidence>
<dbReference type="InterPro" id="IPR049278">
    <property type="entry name" value="MS_channel_C"/>
</dbReference>
<evidence type="ECO:0000256" key="5">
    <source>
        <dbReference type="ARBA" id="ARBA00022989"/>
    </source>
</evidence>
<feature type="transmembrane region" description="Helical" evidence="8">
    <location>
        <begin position="624"/>
        <end position="652"/>
    </location>
</feature>
<dbReference type="EMBL" id="QGTJ01000012">
    <property type="protein sequence ID" value="PWV59101.1"/>
    <property type="molecule type" value="Genomic_DNA"/>
</dbReference>
<feature type="signal peptide" evidence="9">
    <location>
        <begin position="1"/>
        <end position="29"/>
    </location>
</feature>
<evidence type="ECO:0000256" key="7">
    <source>
        <dbReference type="SAM" id="MobiDB-lite"/>
    </source>
</evidence>
<keyword evidence="4 8" id="KW-0812">Transmembrane</keyword>
<feature type="domain" description="Mechanosensitive ion channel MscS" evidence="10">
    <location>
        <begin position="640"/>
        <end position="707"/>
    </location>
</feature>
<feature type="region of interest" description="Disordered" evidence="7">
    <location>
        <begin position="841"/>
        <end position="861"/>
    </location>
</feature>
<evidence type="ECO:0000256" key="2">
    <source>
        <dbReference type="ARBA" id="ARBA00008017"/>
    </source>
</evidence>
<feature type="transmembrane region" description="Helical" evidence="8">
    <location>
        <begin position="547"/>
        <end position="571"/>
    </location>
</feature>
<dbReference type="OrthoDB" id="9799209at2"/>
<reference evidence="13 14" key="1">
    <citation type="submission" date="2018-05" db="EMBL/GenBank/DDBJ databases">
        <title>Genomic Encyclopedia of Type Strains, Phase IV (KMG-IV): sequencing the most valuable type-strain genomes for metagenomic binning, comparative biology and taxonomic classification.</title>
        <authorList>
            <person name="Goeker M."/>
        </authorList>
    </citation>
    <scope>NUCLEOTIDE SEQUENCE [LARGE SCALE GENOMIC DNA]</scope>
    <source>
        <strain evidence="13 14">DSM 23606</strain>
    </source>
</reference>
<feature type="transmembrane region" description="Helical" evidence="8">
    <location>
        <begin position="292"/>
        <end position="315"/>
    </location>
</feature>
<dbReference type="GO" id="GO:0005886">
    <property type="term" value="C:plasma membrane"/>
    <property type="evidence" value="ECO:0007669"/>
    <property type="project" value="UniProtKB-SubCell"/>
</dbReference>
<name>A0A317MQX9_9GAMM</name>
<accession>A0A317MQX9</accession>
<feature type="transmembrane region" description="Helical" evidence="8">
    <location>
        <begin position="421"/>
        <end position="442"/>
    </location>
</feature>
<dbReference type="Gene3D" id="3.30.70.100">
    <property type="match status" value="1"/>
</dbReference>
<evidence type="ECO:0000313" key="14">
    <source>
        <dbReference type="Proteomes" id="UP000246569"/>
    </source>
</evidence>
<sequence length="861" mass="92336">MGEIRMPRLLSRLLALFVVCVFLSAPLQAQTDAPAAPAKPLSDLLNDWKGTLDAASKQLASGKLEDEADFERVRADADRVRSGTQAARADAQAKVAAAQQLVDALGAPPADGSAESKDVARQRQQLATDLAAADGRLKQLDVIDARAQALTADIARALREKLASNLLARGPSLLSADVWTLGAGELLSGFRTLSGSTLDQWRAPDYFSRVTAVSGKLLLVLLALCSGFFLRRWLLAHFGRDASGELTQAPEYSRRVGAALVEALCRALLPSLAAGAIALIGRFDGLVDPHSLPLLDGFTIGLVFYVTLIGLDRAALAPEQPAWRVAMLADDVARRLSWRFHLIAAVFAPLLAVTIAAPAMDLGEEGRALWIFVGSLALGSALLTVSSRRAWRSEQTVEADAGDTVAPVAAERNRRPLLAPLWALLRIAVALIAIAGPLLALYGYSNLAAYLQINLLWTGLGLGAVLVLRRLLAELIDRLLIIGNRRGPLARVFALDESSAQRLDFWLSLLFDCALFSGTLVLLLLRWGVRWPELASLLDQLLFGFKVGGMTLSLLDLLTAVALFSGILAASRMTQRVLEERVLPHTRMDAGLRNSIKSAVSYVGLVIGLVVAVSTLGIDLSKIALLAGALSVGIGFGLQNIVSNFVSGLILLAERPIKVGDWVVVGASEGIVKRINVRATEIETAQRASVIIPNSTLLSQSVQNWTHKNTFGRVEIAVGVAYESDPEQVRSILLECAKAHAAVSRWPAPMVVFKDFGPSSLDFELRVYLDNVELKGVVASDLRFAIFRAFSEQGVEIPFGQSEVRLRDIERLETLVERLLENGAARHAPAGVNPLAERTLTPAAPRHSGAVSDGSGTEVVA</sequence>
<dbReference type="PANTHER" id="PTHR30347:SF1">
    <property type="entry name" value="MECHANOSENSITIVE CHANNEL MSCK"/>
    <property type="match status" value="1"/>
</dbReference>
<feature type="transmembrane region" description="Helical" evidence="8">
    <location>
        <begin position="256"/>
        <end position="280"/>
    </location>
</feature>
<keyword evidence="3" id="KW-1003">Cell membrane</keyword>
<evidence type="ECO:0000313" key="13">
    <source>
        <dbReference type="EMBL" id="PWV59101.1"/>
    </source>
</evidence>
<dbReference type="SUPFAM" id="SSF82861">
    <property type="entry name" value="Mechanosensitive channel protein MscS (YggB), transmembrane region"/>
    <property type="match status" value="1"/>
</dbReference>
<keyword evidence="9" id="KW-0732">Signal</keyword>
<dbReference type="SUPFAM" id="SSF50182">
    <property type="entry name" value="Sm-like ribonucleoproteins"/>
    <property type="match status" value="1"/>
</dbReference>
<feature type="transmembrane region" description="Helical" evidence="8">
    <location>
        <begin position="448"/>
        <end position="468"/>
    </location>
</feature>
<keyword evidence="14" id="KW-1185">Reference proteome</keyword>
<evidence type="ECO:0000259" key="11">
    <source>
        <dbReference type="Pfam" id="PF12607"/>
    </source>
</evidence>
<dbReference type="AlphaFoldDB" id="A0A317MQX9"/>
<dbReference type="Pfam" id="PF00924">
    <property type="entry name" value="MS_channel_2nd"/>
    <property type="match status" value="1"/>
</dbReference>
<evidence type="ECO:0000256" key="3">
    <source>
        <dbReference type="ARBA" id="ARBA00022475"/>
    </source>
</evidence>
<proteinExistence type="inferred from homology"/>
<dbReference type="PROSITE" id="PS01246">
    <property type="entry name" value="UPF0003"/>
    <property type="match status" value="1"/>
</dbReference>
<gene>
    <name evidence="13" type="ORF">C7443_112100</name>
</gene>
<protein>
    <submittedName>
        <fullName evidence="13">Small-conductance mechanosensitive channel</fullName>
    </submittedName>
</protein>